<organism evidence="3 4">
    <name type="scientific">Streptomyces chiangmaiensis</name>
    <dbReference type="NCBI Taxonomy" id="766497"/>
    <lineage>
        <taxon>Bacteria</taxon>
        <taxon>Bacillati</taxon>
        <taxon>Actinomycetota</taxon>
        <taxon>Actinomycetes</taxon>
        <taxon>Kitasatosporales</taxon>
        <taxon>Streptomycetaceae</taxon>
        <taxon>Streptomyces</taxon>
    </lineage>
</organism>
<gene>
    <name evidence="3" type="ORF">VXC91_24210</name>
</gene>
<keyword evidence="1" id="KW-0472">Membrane</keyword>
<evidence type="ECO:0000256" key="1">
    <source>
        <dbReference type="SAM" id="Phobius"/>
    </source>
</evidence>
<dbReference type="InterPro" id="IPR005530">
    <property type="entry name" value="SPW"/>
</dbReference>
<name>A0ABU7FMF9_9ACTN</name>
<dbReference type="Pfam" id="PF03779">
    <property type="entry name" value="SPW"/>
    <property type="match status" value="1"/>
</dbReference>
<feature type="transmembrane region" description="Helical" evidence="1">
    <location>
        <begin position="120"/>
        <end position="141"/>
    </location>
</feature>
<accession>A0ABU7FMF9</accession>
<keyword evidence="1" id="KW-1133">Transmembrane helix</keyword>
<proteinExistence type="predicted"/>
<protein>
    <submittedName>
        <fullName evidence="3">SPW repeat protein</fullName>
    </submittedName>
</protein>
<feature type="transmembrane region" description="Helical" evidence="1">
    <location>
        <begin position="56"/>
        <end position="77"/>
    </location>
</feature>
<feature type="domain" description="SPW repeat-containing integral membrane" evidence="2">
    <location>
        <begin position="39"/>
        <end position="135"/>
    </location>
</feature>
<evidence type="ECO:0000313" key="4">
    <source>
        <dbReference type="Proteomes" id="UP001333996"/>
    </source>
</evidence>
<evidence type="ECO:0000259" key="2">
    <source>
        <dbReference type="Pfam" id="PF03779"/>
    </source>
</evidence>
<dbReference type="EMBL" id="JAYWVC010000092">
    <property type="protein sequence ID" value="MED7825008.1"/>
    <property type="molecule type" value="Genomic_DNA"/>
</dbReference>
<reference evidence="3" key="1">
    <citation type="submission" date="2024-01" db="EMBL/GenBank/DDBJ databases">
        <title>First draft genome sequence data of TA4-1, the type strain of Gram-positive actinobacterium Streptomyces chiangmaiensis.</title>
        <authorList>
            <person name="Yasawong M."/>
            <person name="Nantapong N."/>
        </authorList>
    </citation>
    <scope>NUCLEOTIDE SEQUENCE</scope>
    <source>
        <strain evidence="3">TA4-1</strain>
    </source>
</reference>
<dbReference type="RefSeq" id="WP_329509431.1">
    <property type="nucleotide sequence ID" value="NZ_BAAAYZ010000154.1"/>
</dbReference>
<comment type="caution">
    <text evidence="3">The sequence shown here is derived from an EMBL/GenBank/DDBJ whole genome shotgun (WGS) entry which is preliminary data.</text>
</comment>
<evidence type="ECO:0000313" key="3">
    <source>
        <dbReference type="EMBL" id="MED7825008.1"/>
    </source>
</evidence>
<dbReference type="Proteomes" id="UP001333996">
    <property type="component" value="Unassembled WGS sequence"/>
</dbReference>
<keyword evidence="1" id="KW-0812">Transmembrane</keyword>
<keyword evidence="4" id="KW-1185">Reference proteome</keyword>
<sequence>MATAPRSDMATHPDIIAMRERYEIAEGAATTSKAQAVETIGLIAGLYFAASPWITGFNGLSTLAVNNLIVGIAYALLMSGGFGRAYDRVHSMAWAACALSVWMIISPWVVAGNVSTTKTIVNNVVVGVIGLLLALAAAAFGRPADRASSRRMSAPYAGGRS</sequence>
<feature type="transmembrane region" description="Helical" evidence="1">
    <location>
        <begin position="89"/>
        <end position="108"/>
    </location>
</feature>